<feature type="domain" description="ABC3 transporter permease C-terminal" evidence="7">
    <location>
        <begin position="297"/>
        <end position="413"/>
    </location>
</feature>
<keyword evidence="3 6" id="KW-0812">Transmembrane</keyword>
<keyword evidence="10" id="KW-1185">Reference proteome</keyword>
<evidence type="ECO:0000256" key="2">
    <source>
        <dbReference type="ARBA" id="ARBA00022475"/>
    </source>
</evidence>
<feature type="transmembrane region" description="Helical" evidence="6">
    <location>
        <begin position="771"/>
        <end position="796"/>
    </location>
</feature>
<feature type="transmembrane region" description="Helical" evidence="6">
    <location>
        <begin position="435"/>
        <end position="455"/>
    </location>
</feature>
<evidence type="ECO:0000259" key="7">
    <source>
        <dbReference type="Pfam" id="PF02687"/>
    </source>
</evidence>
<evidence type="ECO:0000313" key="9">
    <source>
        <dbReference type="EMBL" id="MEX6685950.1"/>
    </source>
</evidence>
<dbReference type="EMBL" id="JAULBC010000001">
    <property type="protein sequence ID" value="MEX6685950.1"/>
    <property type="molecule type" value="Genomic_DNA"/>
</dbReference>
<feature type="domain" description="MacB-like periplasmic core" evidence="8">
    <location>
        <begin position="27"/>
        <end position="244"/>
    </location>
</feature>
<dbReference type="Proteomes" id="UP001560573">
    <property type="component" value="Unassembled WGS sequence"/>
</dbReference>
<proteinExistence type="predicted"/>
<feature type="transmembrane region" description="Helical" evidence="6">
    <location>
        <begin position="291"/>
        <end position="311"/>
    </location>
</feature>
<evidence type="ECO:0000256" key="4">
    <source>
        <dbReference type="ARBA" id="ARBA00022989"/>
    </source>
</evidence>
<keyword evidence="4 6" id="KW-1133">Transmembrane helix</keyword>
<dbReference type="PANTHER" id="PTHR30572">
    <property type="entry name" value="MEMBRANE COMPONENT OF TRANSPORTER-RELATED"/>
    <property type="match status" value="1"/>
</dbReference>
<evidence type="ECO:0000256" key="6">
    <source>
        <dbReference type="SAM" id="Phobius"/>
    </source>
</evidence>
<dbReference type="Pfam" id="PF12704">
    <property type="entry name" value="MacB_PCD"/>
    <property type="match status" value="1"/>
</dbReference>
<feature type="transmembrane region" description="Helical" evidence="6">
    <location>
        <begin position="346"/>
        <end position="365"/>
    </location>
</feature>
<evidence type="ECO:0000256" key="1">
    <source>
        <dbReference type="ARBA" id="ARBA00004651"/>
    </source>
</evidence>
<keyword evidence="2" id="KW-1003">Cell membrane</keyword>
<feature type="transmembrane region" description="Helical" evidence="6">
    <location>
        <begin position="739"/>
        <end position="759"/>
    </location>
</feature>
<feature type="domain" description="ABC3 transporter permease C-terminal" evidence="7">
    <location>
        <begin position="690"/>
        <end position="803"/>
    </location>
</feature>
<protein>
    <submittedName>
        <fullName evidence="9">ABC transporter permease</fullName>
    </submittedName>
</protein>
<feature type="transmembrane region" description="Helical" evidence="6">
    <location>
        <begin position="687"/>
        <end position="711"/>
    </location>
</feature>
<dbReference type="InterPro" id="IPR025857">
    <property type="entry name" value="MacB_PCD"/>
</dbReference>
<evidence type="ECO:0000259" key="8">
    <source>
        <dbReference type="Pfam" id="PF12704"/>
    </source>
</evidence>
<organism evidence="9 10">
    <name type="scientific">Danxiaibacter flavus</name>
    <dbReference type="NCBI Taxonomy" id="3049108"/>
    <lineage>
        <taxon>Bacteria</taxon>
        <taxon>Pseudomonadati</taxon>
        <taxon>Bacteroidota</taxon>
        <taxon>Chitinophagia</taxon>
        <taxon>Chitinophagales</taxon>
        <taxon>Chitinophagaceae</taxon>
        <taxon>Danxiaibacter</taxon>
    </lineage>
</organism>
<dbReference type="Pfam" id="PF02687">
    <property type="entry name" value="FtsX"/>
    <property type="match status" value="2"/>
</dbReference>
<dbReference type="RefSeq" id="WP_369327339.1">
    <property type="nucleotide sequence ID" value="NZ_JAULBC010000001.1"/>
</dbReference>
<reference evidence="9 10" key="1">
    <citation type="submission" date="2023-07" db="EMBL/GenBank/DDBJ databases">
        <authorList>
            <person name="Lian W.-H."/>
        </authorList>
    </citation>
    <scope>NUCLEOTIDE SEQUENCE [LARGE SCALE GENOMIC DNA]</scope>
    <source>
        <strain evidence="9 10">SYSU DXS3180</strain>
    </source>
</reference>
<keyword evidence="5 6" id="KW-0472">Membrane</keyword>
<dbReference type="InterPro" id="IPR003838">
    <property type="entry name" value="ABC3_permease_C"/>
</dbReference>
<comment type="subcellular location">
    <subcellularLocation>
        <location evidence="1">Cell membrane</location>
        <topology evidence="1">Multi-pass membrane protein</topology>
    </subcellularLocation>
</comment>
<evidence type="ECO:0000256" key="5">
    <source>
        <dbReference type="ARBA" id="ARBA00023136"/>
    </source>
</evidence>
<evidence type="ECO:0000256" key="3">
    <source>
        <dbReference type="ARBA" id="ARBA00022692"/>
    </source>
</evidence>
<name>A0ABV3Z900_9BACT</name>
<comment type="caution">
    <text evidence="9">The sequence shown here is derived from an EMBL/GenBank/DDBJ whole genome shotgun (WGS) entry which is preliminary data.</text>
</comment>
<dbReference type="InterPro" id="IPR050250">
    <property type="entry name" value="Macrolide_Exporter_MacB"/>
</dbReference>
<feature type="transmembrane region" description="Helical" evidence="6">
    <location>
        <begin position="25"/>
        <end position="50"/>
    </location>
</feature>
<accession>A0ABV3Z900</accession>
<evidence type="ECO:0000313" key="10">
    <source>
        <dbReference type="Proteomes" id="UP001560573"/>
    </source>
</evidence>
<feature type="transmembrane region" description="Helical" evidence="6">
    <location>
        <begin position="386"/>
        <end position="407"/>
    </location>
</feature>
<sequence>MKENVRFKGAHYAKVAWRNLRKNKFFSAINIIGLAIGIAACIIIMIFVFYEKSFDSLHTKNIYRLDEVQKFEGMVAPQNVALSMYPMGPTLKQEFPEVLNFTRVRQNEKFDFNYQDKKVFLPKICWVDSTFLQMFDFRLTSGDRATALQKPNSVILTKESAAKIFGKENPMGKTVVHYIGDTTNFTVTGIMEDVPENSHLQFDALMSFSTFARPQFMENWGGNWLVTYFELAPNTNIAAMSKKFPDYLKRHMQNDNWKHYELFLQSLKDVHASSTSITHDYLNYQKFDKTYTYVFSIIALIILIIACINFMNLSTARSAERAKEVGIRKTIGANRWQLAVQFIGESILLSLIAMLLAVGLVKLFLPFVVQLSQRELRFPFFTDPKLFLSILGGSMLVGIVAGIYPAIYLSSFKPVKVLKGSIAAPGKNKWTLRDVLVIGQFTGAVFLIIATVFAVRQLRFMQGKDVGFNRDQVMILPLDRASSAKYEAIKQDLLQNTLVKSVTGSQQRLGNNLHQTGVTFHGNGPARDLTSSQVVVDPDYLTLYQIPIIAGKNFTKDYASENGKAYIVNEELAKELLKDGPKASYESLIGKHFGFGGMDSAGYIAGVAKDFNFNSLHYKIETLCMLNQKDWGFGEMSVRINGAKASDAIAYIGSIWKKNVSDHPFEYTFLDDHFNEMYRADNQVSKVVGVLAVLAIIISCLGLFGLASYAAERRIKEIGIRKVLGASVQNIVGMLSGDFLKLVIISNIIAWPLAWLAIHRWLQDFAYRTDISWWVFITAGIVALIIALGTVSFQAIKAAAANPVKSLKTE</sequence>
<gene>
    <name evidence="9" type="ORF">QTN47_00505</name>
</gene>
<dbReference type="PANTHER" id="PTHR30572:SF18">
    <property type="entry name" value="ABC-TYPE MACROLIDE FAMILY EXPORT SYSTEM PERMEASE COMPONENT 2"/>
    <property type="match status" value="1"/>
</dbReference>